<dbReference type="Gene3D" id="1.20.1250.20">
    <property type="entry name" value="MFS general substrate transporter like domains"/>
    <property type="match status" value="1"/>
</dbReference>
<evidence type="ECO:0000256" key="3">
    <source>
        <dbReference type="ARBA" id="ARBA00022475"/>
    </source>
</evidence>
<feature type="transmembrane region" description="Helical" evidence="8">
    <location>
        <begin position="338"/>
        <end position="357"/>
    </location>
</feature>
<accession>A0A7H0IQH5</accession>
<evidence type="ECO:0000256" key="5">
    <source>
        <dbReference type="ARBA" id="ARBA00022989"/>
    </source>
</evidence>
<dbReference type="GO" id="GO:0022857">
    <property type="term" value="F:transmembrane transporter activity"/>
    <property type="evidence" value="ECO:0007669"/>
    <property type="project" value="InterPro"/>
</dbReference>
<dbReference type="GO" id="GO:0005886">
    <property type="term" value="C:plasma membrane"/>
    <property type="evidence" value="ECO:0007669"/>
    <property type="project" value="UniProtKB-SubCell"/>
</dbReference>
<keyword evidence="11" id="KW-1185">Reference proteome</keyword>
<dbReference type="RefSeq" id="WP_187751964.1">
    <property type="nucleotide sequence ID" value="NZ_CP060828.1"/>
</dbReference>
<keyword evidence="2" id="KW-0813">Transport</keyword>
<dbReference type="AlphaFoldDB" id="A0A7H0IQH5"/>
<protein>
    <submittedName>
        <fullName evidence="10">MFS transporter</fullName>
    </submittedName>
</protein>
<evidence type="ECO:0000259" key="9">
    <source>
        <dbReference type="PROSITE" id="PS50850"/>
    </source>
</evidence>
<dbReference type="CDD" id="cd06174">
    <property type="entry name" value="MFS"/>
    <property type="match status" value="1"/>
</dbReference>
<evidence type="ECO:0000313" key="11">
    <source>
        <dbReference type="Proteomes" id="UP000516052"/>
    </source>
</evidence>
<gene>
    <name evidence="10" type="ORF">IAG44_40265</name>
</gene>
<dbReference type="KEGG" id="sroi:IAG44_40265"/>
<feature type="transmembrane region" description="Helical" evidence="8">
    <location>
        <begin position="98"/>
        <end position="116"/>
    </location>
</feature>
<keyword evidence="6 8" id="KW-0472">Membrane</keyword>
<evidence type="ECO:0000256" key="2">
    <source>
        <dbReference type="ARBA" id="ARBA00022448"/>
    </source>
</evidence>
<evidence type="ECO:0000256" key="6">
    <source>
        <dbReference type="ARBA" id="ARBA00023136"/>
    </source>
</evidence>
<feature type="transmembrane region" description="Helical" evidence="8">
    <location>
        <begin position="36"/>
        <end position="54"/>
    </location>
</feature>
<sequence>MGEKGRALGRLPNTALAPPPEKTPEAPRGRGEWRRAALALVAIGWTANEFTVLLDVYRQLLGLSQALVIGAFAVYVLGIVPGILLGGPVTDRLGRKKVVVGAIVTSGLSSLTLMAGSEVTALLFAGRMLAGLAIGAAMTSAAVWARELHERAPESAGDPDRPARLASVCLSAGFALSGLCSALIAQWLPHPLLLAYVPQLALTALALAGVVRLPETAGPVGRSHNVGPVGRSRTAGTGGSVRPFLRYVLPVAPWVFAAPTLGYVVLPHLVADALGEHVLLYSGLAILVTPGAGALTTPLARRLAARSPLAPGVTGMATVAAGLLLGACAVQRADPRTALAASAVLGCGYGLCAVYGLTRTAQLAGPGRLAARTAAYWALAYAGFTAPFLFDLLDRTLPAAGILLALAPLCLASLLPLAGGADRAIGQDEPRDTIGPTQGAPPT</sequence>
<feature type="transmembrane region" description="Helical" evidence="8">
    <location>
        <begin position="309"/>
        <end position="332"/>
    </location>
</feature>
<keyword evidence="4 8" id="KW-0812">Transmembrane</keyword>
<dbReference type="InterPro" id="IPR011701">
    <property type="entry name" value="MFS"/>
</dbReference>
<feature type="transmembrane region" description="Helical" evidence="8">
    <location>
        <begin position="66"/>
        <end position="86"/>
    </location>
</feature>
<feature type="transmembrane region" description="Helical" evidence="8">
    <location>
        <begin position="165"/>
        <end position="187"/>
    </location>
</feature>
<dbReference type="InterPro" id="IPR020846">
    <property type="entry name" value="MFS_dom"/>
</dbReference>
<evidence type="ECO:0000256" key="4">
    <source>
        <dbReference type="ARBA" id="ARBA00022692"/>
    </source>
</evidence>
<evidence type="ECO:0000256" key="8">
    <source>
        <dbReference type="SAM" id="Phobius"/>
    </source>
</evidence>
<dbReference type="Proteomes" id="UP000516052">
    <property type="component" value="Chromosome"/>
</dbReference>
<dbReference type="EMBL" id="CP060828">
    <property type="protein sequence ID" value="QNP75041.1"/>
    <property type="molecule type" value="Genomic_DNA"/>
</dbReference>
<keyword evidence="5 8" id="KW-1133">Transmembrane helix</keyword>
<reference evidence="10 11" key="1">
    <citation type="submission" date="2020-08" db="EMBL/GenBank/DDBJ databases">
        <title>A novel species.</title>
        <authorList>
            <person name="Gao J."/>
        </authorList>
    </citation>
    <scope>NUCLEOTIDE SEQUENCE [LARGE SCALE GENOMIC DNA]</scope>
    <source>
        <strain evidence="10 11">CRXT-G-22</strain>
    </source>
</reference>
<name>A0A7H0IQH5_9ACTN</name>
<feature type="region of interest" description="Disordered" evidence="7">
    <location>
        <begin position="1"/>
        <end position="30"/>
    </location>
</feature>
<evidence type="ECO:0000313" key="10">
    <source>
        <dbReference type="EMBL" id="QNP75041.1"/>
    </source>
</evidence>
<feature type="transmembrane region" description="Helical" evidence="8">
    <location>
        <begin position="122"/>
        <end position="144"/>
    </location>
</feature>
<proteinExistence type="predicted"/>
<dbReference type="InterPro" id="IPR036259">
    <property type="entry name" value="MFS_trans_sf"/>
</dbReference>
<keyword evidence="3" id="KW-1003">Cell membrane</keyword>
<dbReference type="PANTHER" id="PTHR23517">
    <property type="entry name" value="RESISTANCE PROTEIN MDTM, PUTATIVE-RELATED-RELATED"/>
    <property type="match status" value="1"/>
</dbReference>
<dbReference type="PROSITE" id="PS50850">
    <property type="entry name" value="MFS"/>
    <property type="match status" value="1"/>
</dbReference>
<dbReference type="Pfam" id="PF07690">
    <property type="entry name" value="MFS_1"/>
    <property type="match status" value="1"/>
</dbReference>
<feature type="domain" description="Major facilitator superfamily (MFS) profile" evidence="9">
    <location>
        <begin position="32"/>
        <end position="443"/>
    </location>
</feature>
<dbReference type="InterPro" id="IPR050171">
    <property type="entry name" value="MFS_Transporters"/>
</dbReference>
<organism evidence="10 11">
    <name type="scientific">Streptomyces roseirectus</name>
    <dbReference type="NCBI Taxonomy" id="2768066"/>
    <lineage>
        <taxon>Bacteria</taxon>
        <taxon>Bacillati</taxon>
        <taxon>Actinomycetota</taxon>
        <taxon>Actinomycetes</taxon>
        <taxon>Kitasatosporales</taxon>
        <taxon>Streptomycetaceae</taxon>
        <taxon>Streptomyces</taxon>
    </lineage>
</organism>
<feature type="transmembrane region" description="Helical" evidence="8">
    <location>
        <begin position="247"/>
        <end position="266"/>
    </location>
</feature>
<evidence type="ECO:0000256" key="1">
    <source>
        <dbReference type="ARBA" id="ARBA00004651"/>
    </source>
</evidence>
<evidence type="ECO:0000256" key="7">
    <source>
        <dbReference type="SAM" id="MobiDB-lite"/>
    </source>
</evidence>
<feature type="transmembrane region" description="Helical" evidence="8">
    <location>
        <begin position="369"/>
        <end position="390"/>
    </location>
</feature>
<feature type="transmembrane region" description="Helical" evidence="8">
    <location>
        <begin position="278"/>
        <end position="297"/>
    </location>
</feature>
<dbReference type="SUPFAM" id="SSF103473">
    <property type="entry name" value="MFS general substrate transporter"/>
    <property type="match status" value="1"/>
</dbReference>
<comment type="subcellular location">
    <subcellularLocation>
        <location evidence="1">Cell membrane</location>
        <topology evidence="1">Multi-pass membrane protein</topology>
    </subcellularLocation>
</comment>
<feature type="transmembrane region" description="Helical" evidence="8">
    <location>
        <begin position="396"/>
        <end position="417"/>
    </location>
</feature>